<dbReference type="AlphaFoldDB" id="A0ABD1GZ43"/>
<reference evidence="2 3" key="1">
    <citation type="submission" date="2024-06" db="EMBL/GenBank/DDBJ databases">
        <title>A chromosome level genome sequence of Diviner's sage (Salvia divinorum).</title>
        <authorList>
            <person name="Ford S.A."/>
            <person name="Ro D.-K."/>
            <person name="Ness R.W."/>
            <person name="Phillips M.A."/>
        </authorList>
    </citation>
    <scope>NUCLEOTIDE SEQUENCE [LARGE SCALE GENOMIC DNA]</scope>
    <source>
        <strain evidence="2">SAF-2024a</strain>
        <tissue evidence="2">Leaf</tissue>
    </source>
</reference>
<evidence type="ECO:0000313" key="2">
    <source>
        <dbReference type="EMBL" id="KAL1549445.1"/>
    </source>
</evidence>
<feature type="region of interest" description="Disordered" evidence="1">
    <location>
        <begin position="1"/>
        <end position="24"/>
    </location>
</feature>
<proteinExistence type="predicted"/>
<dbReference type="EMBL" id="JBEAFC010000007">
    <property type="protein sequence ID" value="KAL1549445.1"/>
    <property type="molecule type" value="Genomic_DNA"/>
</dbReference>
<gene>
    <name evidence="2" type="ORF">AAHA92_17549</name>
</gene>
<dbReference type="Proteomes" id="UP001567538">
    <property type="component" value="Unassembled WGS sequence"/>
</dbReference>
<evidence type="ECO:0000256" key="1">
    <source>
        <dbReference type="SAM" id="MobiDB-lite"/>
    </source>
</evidence>
<accession>A0ABD1GZ43</accession>
<protein>
    <submittedName>
        <fullName evidence="2">Uncharacterized protein</fullName>
    </submittedName>
</protein>
<organism evidence="2 3">
    <name type="scientific">Salvia divinorum</name>
    <name type="common">Maria pastora</name>
    <name type="synonym">Diviner's sage</name>
    <dbReference type="NCBI Taxonomy" id="28513"/>
    <lineage>
        <taxon>Eukaryota</taxon>
        <taxon>Viridiplantae</taxon>
        <taxon>Streptophyta</taxon>
        <taxon>Embryophyta</taxon>
        <taxon>Tracheophyta</taxon>
        <taxon>Spermatophyta</taxon>
        <taxon>Magnoliopsida</taxon>
        <taxon>eudicotyledons</taxon>
        <taxon>Gunneridae</taxon>
        <taxon>Pentapetalae</taxon>
        <taxon>asterids</taxon>
        <taxon>lamiids</taxon>
        <taxon>Lamiales</taxon>
        <taxon>Lamiaceae</taxon>
        <taxon>Nepetoideae</taxon>
        <taxon>Mentheae</taxon>
        <taxon>Salviinae</taxon>
        <taxon>Salvia</taxon>
        <taxon>Salvia subgen. Calosphace</taxon>
    </lineage>
</organism>
<comment type="caution">
    <text evidence="2">The sequence shown here is derived from an EMBL/GenBank/DDBJ whole genome shotgun (WGS) entry which is preliminary data.</text>
</comment>
<evidence type="ECO:0000313" key="3">
    <source>
        <dbReference type="Proteomes" id="UP001567538"/>
    </source>
</evidence>
<name>A0ABD1GZ43_SALDI</name>
<keyword evidence="3" id="KW-1185">Reference proteome</keyword>
<sequence>MFLLQSNLRRPIRSPPVDKTDISGDAAVTQPNAEAMLEALRASFTPVAVLKGILKSGAPASVHGGNDKSIPVKL</sequence>